<dbReference type="EMBL" id="CAJFCI010000052">
    <property type="protein sequence ID" value="CAD5108276.1"/>
    <property type="molecule type" value="Genomic_DNA"/>
</dbReference>
<evidence type="ECO:0000256" key="3">
    <source>
        <dbReference type="PROSITE-ProRule" id="PRU00473"/>
    </source>
</evidence>
<dbReference type="PANTHER" id="PTHR30329">
    <property type="entry name" value="STATOR ELEMENT OF FLAGELLAR MOTOR COMPLEX"/>
    <property type="match status" value="1"/>
</dbReference>
<accession>A0A7U7I9Z6</accession>
<sequence length="106" mass="11836">MLFGNNLDAINHDSRANLERIGRVLREAGLDRLRLEGHTDSYGEPDYNRELSVRRANAVAEVLISAGMRPENLEIRGLGMSKPVADNNTPDGRMENRRVAIIVPVE</sequence>
<keyword evidence="2 3" id="KW-0472">Membrane</keyword>
<proteinExistence type="predicted"/>
<comment type="caution">
    <text evidence="5">The sequence shown here is derived from an EMBL/GenBank/DDBJ whole genome shotgun (WGS) entry which is preliminary data.</text>
</comment>
<evidence type="ECO:0000259" key="4">
    <source>
        <dbReference type="PROSITE" id="PS51123"/>
    </source>
</evidence>
<dbReference type="EC" id="1.97.1.12" evidence="5"/>
<dbReference type="InterPro" id="IPR006665">
    <property type="entry name" value="OmpA-like"/>
</dbReference>
<dbReference type="GO" id="GO:0016491">
    <property type="term" value="F:oxidoreductase activity"/>
    <property type="evidence" value="ECO:0007669"/>
    <property type="project" value="UniProtKB-KW"/>
</dbReference>
<name>A0A7U7I9Z6_9GAMM</name>
<comment type="subcellular location">
    <subcellularLocation>
        <location evidence="1">Cell outer membrane</location>
    </subcellularLocation>
</comment>
<dbReference type="PROSITE" id="PS51123">
    <property type="entry name" value="OMPA_2"/>
    <property type="match status" value="1"/>
</dbReference>
<evidence type="ECO:0000256" key="2">
    <source>
        <dbReference type="ARBA" id="ARBA00023136"/>
    </source>
</evidence>
<evidence type="ECO:0000313" key="5">
    <source>
        <dbReference type="EMBL" id="CAD5108276.1"/>
    </source>
</evidence>
<gene>
    <name evidence="5" type="primary">psaB</name>
    <name evidence="5" type="ORF">PSEWESI4_02561</name>
</gene>
<dbReference type="InterPro" id="IPR036737">
    <property type="entry name" value="OmpA-like_sf"/>
</dbReference>
<dbReference type="Proteomes" id="UP000583387">
    <property type="component" value="Unassembled WGS sequence"/>
</dbReference>
<dbReference type="PRINTS" id="PR01021">
    <property type="entry name" value="OMPADOMAIN"/>
</dbReference>
<dbReference type="InterPro" id="IPR050330">
    <property type="entry name" value="Bact_OuterMem_StrucFunc"/>
</dbReference>
<dbReference type="AlphaFoldDB" id="A0A7U7I9Z6"/>
<dbReference type="GO" id="GO:0009279">
    <property type="term" value="C:cell outer membrane"/>
    <property type="evidence" value="ECO:0007669"/>
    <property type="project" value="UniProtKB-SubCell"/>
</dbReference>
<reference evidence="5 6" key="1">
    <citation type="submission" date="2020-08" db="EMBL/GenBank/DDBJ databases">
        <authorList>
            <person name="Criscuolo A."/>
        </authorList>
    </citation>
    <scope>NUCLEOTIDE SEQUENCE [LARGE SCALE GENOMIC DNA]</scope>
    <source>
        <strain evidence="5">CIP111764</strain>
    </source>
</reference>
<dbReference type="CDD" id="cd07185">
    <property type="entry name" value="OmpA_C-like"/>
    <property type="match status" value="1"/>
</dbReference>
<keyword evidence="5" id="KW-0560">Oxidoreductase</keyword>
<dbReference type="SUPFAM" id="SSF103088">
    <property type="entry name" value="OmpA-like"/>
    <property type="match status" value="1"/>
</dbReference>
<dbReference type="PANTHER" id="PTHR30329:SF17">
    <property type="entry name" value="LIPOPROTEIN YFIB-RELATED"/>
    <property type="match status" value="1"/>
</dbReference>
<keyword evidence="6" id="KW-1185">Reference proteome</keyword>
<evidence type="ECO:0000256" key="1">
    <source>
        <dbReference type="ARBA" id="ARBA00004442"/>
    </source>
</evidence>
<dbReference type="PRINTS" id="PR01023">
    <property type="entry name" value="NAFLGMOTY"/>
</dbReference>
<evidence type="ECO:0000313" key="6">
    <source>
        <dbReference type="Proteomes" id="UP000583387"/>
    </source>
</evidence>
<feature type="domain" description="OmpA-like" evidence="4">
    <location>
        <begin position="1"/>
        <end position="106"/>
    </location>
</feature>
<dbReference type="InterPro" id="IPR006664">
    <property type="entry name" value="OMP_bac"/>
</dbReference>
<dbReference type="Pfam" id="PF00691">
    <property type="entry name" value="OmpA"/>
    <property type="match status" value="1"/>
</dbReference>
<dbReference type="Gene3D" id="3.30.1330.60">
    <property type="entry name" value="OmpA-like domain"/>
    <property type="match status" value="1"/>
</dbReference>
<protein>
    <submittedName>
        <fullName evidence="5">Photosystem I P700 chlorophyll a apoprotein A2</fullName>
        <ecNumber evidence="5">1.97.1.12</ecNumber>
    </submittedName>
</protein>
<organism evidence="5 6">
    <name type="scientific">Zestomonas carbonaria</name>
    <dbReference type="NCBI Taxonomy" id="2762745"/>
    <lineage>
        <taxon>Bacteria</taxon>
        <taxon>Pseudomonadati</taxon>
        <taxon>Pseudomonadota</taxon>
        <taxon>Gammaproteobacteria</taxon>
        <taxon>Pseudomonadales</taxon>
        <taxon>Pseudomonadaceae</taxon>
        <taxon>Zestomonas</taxon>
    </lineage>
</organism>